<dbReference type="SMART" id="SM00430">
    <property type="entry name" value="HOLI"/>
    <property type="match status" value="1"/>
</dbReference>
<dbReference type="GO" id="GO:0003700">
    <property type="term" value="F:DNA-binding transcription factor activity"/>
    <property type="evidence" value="ECO:0007669"/>
    <property type="project" value="InterPro"/>
</dbReference>
<dbReference type="EMBL" id="SKCS01000260">
    <property type="protein sequence ID" value="TNN12164.1"/>
    <property type="molecule type" value="Genomic_DNA"/>
</dbReference>
<dbReference type="STRING" id="6182.A0A4Z2D6Q7"/>
<dbReference type="SMART" id="SM00399">
    <property type="entry name" value="ZnF_C4"/>
    <property type="match status" value="1"/>
</dbReference>
<evidence type="ECO:0000256" key="4">
    <source>
        <dbReference type="ARBA" id="ARBA00022833"/>
    </source>
</evidence>
<reference evidence="14 15" key="1">
    <citation type="submission" date="2019-03" db="EMBL/GenBank/DDBJ databases">
        <title>An improved genome assembly of the fluke Schistosoma japonicum.</title>
        <authorList>
            <person name="Hu W."/>
            <person name="Luo F."/>
            <person name="Yin M."/>
            <person name="Mo X."/>
            <person name="Sun C."/>
            <person name="Wu Q."/>
            <person name="Zhu B."/>
            <person name="Xiang M."/>
            <person name="Wang J."/>
            <person name="Wang Y."/>
            <person name="Zhang T."/>
            <person name="Xu B."/>
            <person name="Zheng H."/>
            <person name="Feng Z."/>
        </authorList>
    </citation>
    <scope>NUCLEOTIDE SEQUENCE [LARGE SCALE GENOMIC DNA]</scope>
    <source>
        <strain evidence="14">HuSjv2</strain>
        <tissue evidence="14">Worms</tissue>
    </source>
</reference>
<dbReference type="InterPro" id="IPR000536">
    <property type="entry name" value="Nucl_hrmn_rcpt_lig-bd"/>
</dbReference>
<dbReference type="InterPro" id="IPR013088">
    <property type="entry name" value="Znf_NHR/GATA"/>
</dbReference>
<dbReference type="GO" id="GO:0008270">
    <property type="term" value="F:zinc ion binding"/>
    <property type="evidence" value="ECO:0007669"/>
    <property type="project" value="UniProtKB-KW"/>
</dbReference>
<dbReference type="SUPFAM" id="SSF57716">
    <property type="entry name" value="Glucocorticoid receptor-like (DNA-binding domain)"/>
    <property type="match status" value="1"/>
</dbReference>
<keyword evidence="2 10" id="KW-0479">Metal-binding</keyword>
<evidence type="ECO:0000256" key="3">
    <source>
        <dbReference type="ARBA" id="ARBA00022771"/>
    </source>
</evidence>
<evidence type="ECO:0000256" key="5">
    <source>
        <dbReference type="ARBA" id="ARBA00023015"/>
    </source>
</evidence>
<dbReference type="Gene3D" id="1.10.565.10">
    <property type="entry name" value="Retinoid X Receptor"/>
    <property type="match status" value="1"/>
</dbReference>
<keyword evidence="9 10" id="KW-0539">Nucleus</keyword>
<dbReference type="Pfam" id="PF00104">
    <property type="entry name" value="Hormone_recep"/>
    <property type="match status" value="2"/>
</dbReference>
<evidence type="ECO:0000313" key="15">
    <source>
        <dbReference type="Proteomes" id="UP000311919"/>
    </source>
</evidence>
<evidence type="ECO:0000256" key="7">
    <source>
        <dbReference type="ARBA" id="ARBA00023163"/>
    </source>
</evidence>
<dbReference type="FunFam" id="3.30.50.10:FF:000006">
    <property type="entry name" value="Nuclear receptor subfamily 5 group A member"/>
    <property type="match status" value="1"/>
</dbReference>
<comment type="similarity">
    <text evidence="10">Belongs to the nuclear hormone receptor family.</text>
</comment>
<evidence type="ECO:0000256" key="9">
    <source>
        <dbReference type="ARBA" id="ARBA00023242"/>
    </source>
</evidence>
<feature type="domain" description="NR LBD" evidence="13">
    <location>
        <begin position="210"/>
        <end position="492"/>
    </location>
</feature>
<dbReference type="PROSITE" id="PS51030">
    <property type="entry name" value="NUCLEAR_REC_DBD_2"/>
    <property type="match status" value="1"/>
</dbReference>
<keyword evidence="7 10" id="KW-0804">Transcription</keyword>
<proteinExistence type="inferred from homology"/>
<evidence type="ECO:0000256" key="2">
    <source>
        <dbReference type="ARBA" id="ARBA00022723"/>
    </source>
</evidence>
<evidence type="ECO:0000256" key="8">
    <source>
        <dbReference type="ARBA" id="ARBA00023170"/>
    </source>
</evidence>
<keyword evidence="3 10" id="KW-0863">Zinc-finger</keyword>
<dbReference type="PRINTS" id="PR00398">
    <property type="entry name" value="STRDHORMONER"/>
</dbReference>
<dbReference type="Proteomes" id="UP000311919">
    <property type="component" value="Unassembled WGS sequence"/>
</dbReference>
<gene>
    <name evidence="14" type="ORF">EWB00_004054</name>
</gene>
<dbReference type="PROSITE" id="PS51843">
    <property type="entry name" value="NR_LBD"/>
    <property type="match status" value="1"/>
</dbReference>
<evidence type="ECO:0000256" key="6">
    <source>
        <dbReference type="ARBA" id="ARBA00023125"/>
    </source>
</evidence>
<evidence type="ECO:0000313" key="14">
    <source>
        <dbReference type="EMBL" id="TNN12164.1"/>
    </source>
</evidence>
<dbReference type="GO" id="GO:0043565">
    <property type="term" value="F:sequence-specific DNA binding"/>
    <property type="evidence" value="ECO:0007669"/>
    <property type="project" value="InterPro"/>
</dbReference>
<evidence type="ECO:0000256" key="10">
    <source>
        <dbReference type="RuleBase" id="RU004334"/>
    </source>
</evidence>
<dbReference type="PANTHER" id="PTHR24083">
    <property type="entry name" value="NUCLEAR HORMONE RECEPTOR"/>
    <property type="match status" value="1"/>
</dbReference>
<dbReference type="SUPFAM" id="SSF48508">
    <property type="entry name" value="Nuclear receptor ligand-binding domain"/>
    <property type="match status" value="1"/>
</dbReference>
<dbReference type="PRINTS" id="PR00047">
    <property type="entry name" value="STROIDFINGER"/>
</dbReference>
<evidence type="ECO:0000259" key="12">
    <source>
        <dbReference type="PROSITE" id="PS51030"/>
    </source>
</evidence>
<dbReference type="OrthoDB" id="5873264at2759"/>
<dbReference type="AlphaFoldDB" id="A0A4Z2D6Q7"/>
<dbReference type="Pfam" id="PF00105">
    <property type="entry name" value="zf-C4"/>
    <property type="match status" value="1"/>
</dbReference>
<keyword evidence="6 10" id="KW-0238">DNA-binding</keyword>
<evidence type="ECO:0000256" key="1">
    <source>
        <dbReference type="ARBA" id="ARBA00004123"/>
    </source>
</evidence>
<comment type="subcellular location">
    <subcellularLocation>
        <location evidence="1 10">Nucleus</location>
    </subcellularLocation>
</comment>
<keyword evidence="8 10" id="KW-0675">Receptor</keyword>
<dbReference type="InterPro" id="IPR001628">
    <property type="entry name" value="Znf_hrmn_rcpt"/>
</dbReference>
<accession>A0A4Z2D6Q7</accession>
<keyword evidence="4 10" id="KW-0862">Zinc</keyword>
<dbReference type="InterPro" id="IPR035500">
    <property type="entry name" value="NHR-like_dom_sf"/>
</dbReference>
<dbReference type="Gene3D" id="3.30.50.10">
    <property type="entry name" value="Erythroid Transcription Factor GATA-1, subunit A"/>
    <property type="match status" value="1"/>
</dbReference>
<dbReference type="InterPro" id="IPR050274">
    <property type="entry name" value="Nuclear_hormone_rcpt_NR2"/>
</dbReference>
<dbReference type="PROSITE" id="PS00031">
    <property type="entry name" value="NUCLEAR_REC_DBD_1"/>
    <property type="match status" value="1"/>
</dbReference>
<feature type="region of interest" description="Disordered" evidence="11">
    <location>
        <begin position="570"/>
        <end position="592"/>
    </location>
</feature>
<name>A0A4Z2D6Q7_SCHJA</name>
<dbReference type="InterPro" id="IPR001723">
    <property type="entry name" value="Nuclear_hrmn_rcpt"/>
</dbReference>
<keyword evidence="5 10" id="KW-0805">Transcription regulation</keyword>
<evidence type="ECO:0000259" key="13">
    <source>
        <dbReference type="PROSITE" id="PS51843"/>
    </source>
</evidence>
<organism evidence="14 15">
    <name type="scientific">Schistosoma japonicum</name>
    <name type="common">Blood fluke</name>
    <dbReference type="NCBI Taxonomy" id="6182"/>
    <lineage>
        <taxon>Eukaryota</taxon>
        <taxon>Metazoa</taxon>
        <taxon>Spiralia</taxon>
        <taxon>Lophotrochozoa</taxon>
        <taxon>Platyhelminthes</taxon>
        <taxon>Trematoda</taxon>
        <taxon>Digenea</taxon>
        <taxon>Strigeidida</taxon>
        <taxon>Schistosomatoidea</taxon>
        <taxon>Schistosomatidae</taxon>
        <taxon>Schistosoma</taxon>
    </lineage>
</organism>
<feature type="domain" description="Nuclear receptor" evidence="12">
    <location>
        <begin position="15"/>
        <end position="90"/>
    </location>
</feature>
<protein>
    <submittedName>
        <fullName evidence="14">COUP transcription factor 2</fullName>
    </submittedName>
</protein>
<dbReference type="CDD" id="cd06916">
    <property type="entry name" value="NR_DBD_like"/>
    <property type="match status" value="1"/>
</dbReference>
<evidence type="ECO:0000256" key="11">
    <source>
        <dbReference type="SAM" id="MobiDB-lite"/>
    </source>
</evidence>
<keyword evidence="15" id="KW-1185">Reference proteome</keyword>
<sequence>MSNIILQNHIKINQTIDCVVCGDKSSGKHYGQHTCEGCKSFFKRSVRRKLNYTCRGNRQCPIDIHHRNQCQYCRFQKCLKVGMRKEAVQQGRLPTFPLLYHSYFGLSNLLTANSMHSSYIESNVTQLISMLLYAEHNSYQYLNNERFHHHLQYILHKSKLKTQLTTNYSNENIQSYDMLNLTTYNDISSNHNDNTLNNNNNNNSKLNSFVLSTNVNSALMNPVLHNVSSVCNEQQSILNEITNSTLHYLVVMIEWAKNISLFTELQPNDQLILLINSWPELFILYLAQIHNMSTFTSLSDYNSSISNNNNSNNNQLTKSDWFNSFKKEFSCHDDYLINTSKNNFNDAINNKQTENDKNMKLTEEYLTDSSNSSSMNEQCSIEFQDQLERLQQLHLDQSEYACLKALILFNSEASGLKNPNHIDSIQERIQCSLEEYDKYTYAYYQPLRFGRLLLRLPALKQIVTSFNSLQWLYRNFLPLFNPNDKNINLIITELYKKSFNHHHHYNTDSYEDYYSSFRTLRNSLQFLPISTTSIDCSQYSSNSLFNSNVDNKLIKDSISKYSLPIYSKKPLKHHHHHHHRRRRRHQFHLSIQ</sequence>
<comment type="caution">
    <text evidence="14">The sequence shown here is derived from an EMBL/GenBank/DDBJ whole genome shotgun (WGS) entry which is preliminary data.</text>
</comment>
<dbReference type="GO" id="GO:0005634">
    <property type="term" value="C:nucleus"/>
    <property type="evidence" value="ECO:0007669"/>
    <property type="project" value="UniProtKB-SubCell"/>
</dbReference>